<dbReference type="EMBL" id="MK500565">
    <property type="protein sequence ID" value="QBK91766.1"/>
    <property type="molecule type" value="Genomic_DNA"/>
</dbReference>
<dbReference type="InterPro" id="IPR006598">
    <property type="entry name" value="CAP10"/>
</dbReference>
<feature type="domain" description="Glycosyl transferase CAP10" evidence="2">
    <location>
        <begin position="46"/>
        <end position="272"/>
    </location>
</feature>
<reference evidence="3" key="1">
    <citation type="journal article" date="2019" name="MBio">
        <title>Virus Genomes from Deep Sea Sediments Expand the Ocean Megavirome and Support Independent Origins of Viral Gigantism.</title>
        <authorList>
            <person name="Backstrom D."/>
            <person name="Yutin N."/>
            <person name="Jorgensen S.L."/>
            <person name="Dharamshi J."/>
            <person name="Homa F."/>
            <person name="Zaremba-Niedwiedzka K."/>
            <person name="Spang A."/>
            <person name="Wolf Y.I."/>
            <person name="Koonin E.V."/>
            <person name="Ettema T.J."/>
        </authorList>
    </citation>
    <scope>NUCLEOTIDE SEQUENCE</scope>
</reference>
<sequence length="272" mass="31178">MRFLHSIVSDVVLIVPHGDGLTQKVVCLSQKVTFPDYDRAETEYSKCKNVAMAVLCSRKPYNVTLPLIHLPLDDDIFEFGLSHMLRADNVDLPWEERKSIAFWRGVAWPFRYAAIKELHDFPLADVKSVLTPWGKDSIEIDIKYFDKRYNGVNGRPVPLSEHMNFKYILIMDGRVIASALQWVFGSGAVPILITDPGNVFWFKEELKPDVNCVMVNPHDEAFGDTLRSTIRFLVENDEKAKEIAASARELSDRIFTPDFQRKYLLDQIAKID</sequence>
<accession>A0A481Z829</accession>
<dbReference type="InterPro" id="IPR051091">
    <property type="entry name" value="O-Glucosyltr/Glycosyltrsf_90"/>
</dbReference>
<protein>
    <submittedName>
        <fullName evidence="3">Glycosyl transferase family 90</fullName>
    </submittedName>
</protein>
<dbReference type="PANTHER" id="PTHR12203">
    <property type="entry name" value="KDEL LYS-ASP-GLU-LEU CONTAINING - RELATED"/>
    <property type="match status" value="1"/>
</dbReference>
<dbReference type="SMART" id="SM00672">
    <property type="entry name" value="CAP10"/>
    <property type="match status" value="1"/>
</dbReference>
<keyword evidence="1 3" id="KW-0808">Transferase</keyword>
<organism evidence="3">
    <name type="scientific">Pithovirus LCPAC304</name>
    <dbReference type="NCBI Taxonomy" id="2506594"/>
    <lineage>
        <taxon>Viruses</taxon>
        <taxon>Pithoviruses</taxon>
    </lineage>
</organism>
<evidence type="ECO:0000313" key="3">
    <source>
        <dbReference type="EMBL" id="QBK91766.1"/>
    </source>
</evidence>
<name>A0A481Z829_9VIRU</name>
<proteinExistence type="predicted"/>
<evidence type="ECO:0000256" key="1">
    <source>
        <dbReference type="ARBA" id="ARBA00022679"/>
    </source>
</evidence>
<dbReference type="PANTHER" id="PTHR12203:SF35">
    <property type="entry name" value="PROTEIN O-GLUCOSYLTRANSFERASE 1"/>
    <property type="match status" value="1"/>
</dbReference>
<evidence type="ECO:0000259" key="2">
    <source>
        <dbReference type="SMART" id="SM00672"/>
    </source>
</evidence>
<gene>
    <name evidence="3" type="ORF">LCPAC304_01040</name>
</gene>
<dbReference type="Pfam" id="PF05686">
    <property type="entry name" value="Glyco_transf_90"/>
    <property type="match status" value="1"/>
</dbReference>
<dbReference type="GO" id="GO:0016740">
    <property type="term" value="F:transferase activity"/>
    <property type="evidence" value="ECO:0007669"/>
    <property type="project" value="UniProtKB-KW"/>
</dbReference>